<name>A0ABX8EK85_9ACTN</name>
<evidence type="ECO:0008006" key="5">
    <source>
        <dbReference type="Google" id="ProtNLM"/>
    </source>
</evidence>
<feature type="region of interest" description="Disordered" evidence="1">
    <location>
        <begin position="359"/>
        <end position="386"/>
    </location>
</feature>
<evidence type="ECO:0000313" key="3">
    <source>
        <dbReference type="EMBL" id="QVT80940.1"/>
    </source>
</evidence>
<dbReference type="EMBL" id="CP075371">
    <property type="protein sequence ID" value="QVT80940.1"/>
    <property type="molecule type" value="Genomic_DNA"/>
</dbReference>
<reference evidence="3 4" key="1">
    <citation type="submission" date="2021-05" db="EMBL/GenBank/DDBJ databases">
        <title>Complete genome of Nocardioides aquaticus KCTC 9944T isolated from meromictic and hypersaline Ekho Lake, Antarctica.</title>
        <authorList>
            <person name="Hwang K."/>
            <person name="Kim K.M."/>
            <person name="Choe H."/>
        </authorList>
    </citation>
    <scope>NUCLEOTIDE SEQUENCE [LARGE SCALE GENOMIC DNA]</scope>
    <source>
        <strain evidence="3 4">KCTC 9944</strain>
    </source>
</reference>
<accession>A0ABX8EK85</accession>
<evidence type="ECO:0000256" key="2">
    <source>
        <dbReference type="SAM" id="Phobius"/>
    </source>
</evidence>
<organism evidence="3 4">
    <name type="scientific">Nocardioides aquaticus</name>
    <dbReference type="NCBI Taxonomy" id="160826"/>
    <lineage>
        <taxon>Bacteria</taxon>
        <taxon>Bacillati</taxon>
        <taxon>Actinomycetota</taxon>
        <taxon>Actinomycetes</taxon>
        <taxon>Propionibacteriales</taxon>
        <taxon>Nocardioidaceae</taxon>
        <taxon>Nocardioides</taxon>
    </lineage>
</organism>
<keyword evidence="4" id="KW-1185">Reference proteome</keyword>
<keyword evidence="2" id="KW-0812">Transmembrane</keyword>
<protein>
    <recommendedName>
        <fullName evidence="5">ScyD/ScyE family protein</fullName>
    </recommendedName>
</protein>
<keyword evidence="2" id="KW-0472">Membrane</keyword>
<dbReference type="RefSeq" id="WP_214056398.1">
    <property type="nucleotide sequence ID" value="NZ_BAAAHS010000048.1"/>
</dbReference>
<proteinExistence type="predicted"/>
<dbReference type="InterPro" id="IPR011048">
    <property type="entry name" value="Haem_d1_sf"/>
</dbReference>
<evidence type="ECO:0000313" key="4">
    <source>
        <dbReference type="Proteomes" id="UP000679307"/>
    </source>
</evidence>
<dbReference type="Proteomes" id="UP000679307">
    <property type="component" value="Chromosome"/>
</dbReference>
<feature type="region of interest" description="Disordered" evidence="1">
    <location>
        <begin position="119"/>
        <end position="141"/>
    </location>
</feature>
<sequence length="386" mass="39524">MTDRLQQMLRDEADGLTVPPAPAGAVLVAGRRRRRRRTVAAAAAAGALTVVVAGAAVGLGGLDRDAPSPDTASDPAAGSGAVFSVGRTVYLDDGATSARVDDTVVKSLYYTSAGVLVRHGDDPASDGGGPQRFSLVRPDRSVSPVSVETEETAHATDPAQPYLAWAEATPGGAEVVVRDVGTDTEVARVPVPGRFSWSPPPVSLDGDTVYVGGGRTTWAVDWRTGEVVDSGLDTLLPQVAGGHAVRTDRGGSGVVDVATGEVLVDVPTEDGIFVDVRLSPDGRYALLVPEQDYTTGGSEGTEASVVDIATGSAVLLPPEVGQGFPGWTPEGEPFVVTGDTLLACSPVDGACTRTGLEIEDLPDQGDDAPAPGSSQELRLGGVTYES</sequence>
<feature type="transmembrane region" description="Helical" evidence="2">
    <location>
        <begin position="39"/>
        <end position="62"/>
    </location>
</feature>
<keyword evidence="2" id="KW-1133">Transmembrane helix</keyword>
<dbReference type="SUPFAM" id="SSF51004">
    <property type="entry name" value="C-terminal (heme d1) domain of cytochrome cd1-nitrite reductase"/>
    <property type="match status" value="1"/>
</dbReference>
<gene>
    <name evidence="3" type="ORF">ENKNEFLB_03341</name>
</gene>
<evidence type="ECO:0000256" key="1">
    <source>
        <dbReference type="SAM" id="MobiDB-lite"/>
    </source>
</evidence>